<evidence type="ECO:0000313" key="2">
    <source>
        <dbReference type="EnsemblPlants" id="OB08G17240.1"/>
    </source>
</evidence>
<accession>J3MRJ5</accession>
<sequence length="161" mass="16824">MAAAEGCGFVPAALICDREEGPAAPARVEAAGTQAERIDGGRMPAKRWTSGKQAAAAESRLPRASTATENRLTQPNRGRYAAATATTRPTAPTKANPKQPADADELGRNVSRNFIAAGATDGTVSNIVYALTICRGDTNASACMCNCTGTIFQDETTMNRF</sequence>
<feature type="compositionally biased region" description="Low complexity" evidence="1">
    <location>
        <begin position="81"/>
        <end position="93"/>
    </location>
</feature>
<reference evidence="2" key="1">
    <citation type="journal article" date="2013" name="Nat. Commun.">
        <title>Whole-genome sequencing of Oryza brachyantha reveals mechanisms underlying Oryza genome evolution.</title>
        <authorList>
            <person name="Chen J."/>
            <person name="Huang Q."/>
            <person name="Gao D."/>
            <person name="Wang J."/>
            <person name="Lang Y."/>
            <person name="Liu T."/>
            <person name="Li B."/>
            <person name="Bai Z."/>
            <person name="Luis Goicoechea J."/>
            <person name="Liang C."/>
            <person name="Chen C."/>
            <person name="Zhang W."/>
            <person name="Sun S."/>
            <person name="Liao Y."/>
            <person name="Zhang X."/>
            <person name="Yang L."/>
            <person name="Song C."/>
            <person name="Wang M."/>
            <person name="Shi J."/>
            <person name="Liu G."/>
            <person name="Liu J."/>
            <person name="Zhou H."/>
            <person name="Zhou W."/>
            <person name="Yu Q."/>
            <person name="An N."/>
            <person name="Chen Y."/>
            <person name="Cai Q."/>
            <person name="Wang B."/>
            <person name="Liu B."/>
            <person name="Min J."/>
            <person name="Huang Y."/>
            <person name="Wu H."/>
            <person name="Li Z."/>
            <person name="Zhang Y."/>
            <person name="Yin Y."/>
            <person name="Song W."/>
            <person name="Jiang J."/>
            <person name="Jackson S.A."/>
            <person name="Wing R.A."/>
            <person name="Wang J."/>
            <person name="Chen M."/>
        </authorList>
    </citation>
    <scope>NUCLEOTIDE SEQUENCE [LARGE SCALE GENOMIC DNA]</scope>
    <source>
        <strain evidence="2">cv. IRGC 101232</strain>
    </source>
</reference>
<feature type="compositionally biased region" description="Polar residues" evidence="1">
    <location>
        <begin position="65"/>
        <end position="76"/>
    </location>
</feature>
<evidence type="ECO:0000256" key="1">
    <source>
        <dbReference type="SAM" id="MobiDB-lite"/>
    </source>
</evidence>
<dbReference type="AlphaFoldDB" id="J3MRJ5"/>
<feature type="region of interest" description="Disordered" evidence="1">
    <location>
        <begin position="19"/>
        <end position="107"/>
    </location>
</feature>
<reference evidence="2" key="2">
    <citation type="submission" date="2013-04" db="UniProtKB">
        <authorList>
            <consortium name="EnsemblPlants"/>
        </authorList>
    </citation>
    <scope>IDENTIFICATION</scope>
</reference>
<dbReference type="Gramene" id="OB08G17240.1">
    <property type="protein sequence ID" value="OB08G17240.1"/>
    <property type="gene ID" value="OB08G17240"/>
</dbReference>
<keyword evidence="3" id="KW-1185">Reference proteome</keyword>
<dbReference type="Proteomes" id="UP000006038">
    <property type="component" value="Chromosome 8"/>
</dbReference>
<protein>
    <submittedName>
        <fullName evidence="2">Uncharacterized protein</fullName>
    </submittedName>
</protein>
<proteinExistence type="predicted"/>
<dbReference type="HOGENOM" id="CLU_1646320_0_0_1"/>
<evidence type="ECO:0000313" key="3">
    <source>
        <dbReference type="Proteomes" id="UP000006038"/>
    </source>
</evidence>
<organism evidence="2">
    <name type="scientific">Oryza brachyantha</name>
    <name type="common">malo sina</name>
    <dbReference type="NCBI Taxonomy" id="4533"/>
    <lineage>
        <taxon>Eukaryota</taxon>
        <taxon>Viridiplantae</taxon>
        <taxon>Streptophyta</taxon>
        <taxon>Embryophyta</taxon>
        <taxon>Tracheophyta</taxon>
        <taxon>Spermatophyta</taxon>
        <taxon>Magnoliopsida</taxon>
        <taxon>Liliopsida</taxon>
        <taxon>Poales</taxon>
        <taxon>Poaceae</taxon>
        <taxon>BOP clade</taxon>
        <taxon>Oryzoideae</taxon>
        <taxon>Oryzeae</taxon>
        <taxon>Oryzinae</taxon>
        <taxon>Oryza</taxon>
    </lineage>
</organism>
<dbReference type="EnsemblPlants" id="OB08G17240.1">
    <property type="protein sequence ID" value="OB08G17240.1"/>
    <property type="gene ID" value="OB08G17240"/>
</dbReference>
<name>J3MRJ5_ORYBR</name>